<comment type="caution">
    <text evidence="1">The sequence shown here is derived from an EMBL/GenBank/DDBJ whole genome shotgun (WGS) entry which is preliminary data.</text>
</comment>
<dbReference type="RefSeq" id="WP_016182922.1">
    <property type="nucleotide sequence ID" value="NZ_JXKI01000021.1"/>
</dbReference>
<accession>S0KSA8</accession>
<organism evidence="1 2">
    <name type="scientific">Enterococcus columbae DSM 7374 = ATCC 51263</name>
    <dbReference type="NCBI Taxonomy" id="1121865"/>
    <lineage>
        <taxon>Bacteria</taxon>
        <taxon>Bacillati</taxon>
        <taxon>Bacillota</taxon>
        <taxon>Bacilli</taxon>
        <taxon>Lactobacillales</taxon>
        <taxon>Enterococcaceae</taxon>
        <taxon>Enterococcus</taxon>
    </lineage>
</organism>
<name>S0KSA8_9ENTE</name>
<evidence type="ECO:0000313" key="1">
    <source>
        <dbReference type="EMBL" id="EOW87401.1"/>
    </source>
</evidence>
<dbReference type="EMBL" id="ASWJ01000003">
    <property type="protein sequence ID" value="EOW87401.1"/>
    <property type="molecule type" value="Genomic_DNA"/>
</dbReference>
<gene>
    <name evidence="1" type="ORF">I568_00445</name>
</gene>
<keyword evidence="2" id="KW-1185">Reference proteome</keyword>
<proteinExistence type="predicted"/>
<dbReference type="PATRIC" id="fig|1121865.3.peg.748"/>
<dbReference type="eggNOG" id="ENOG5034C7Z">
    <property type="taxonomic scope" value="Bacteria"/>
</dbReference>
<sequence length="197" mass="23303">MEQKELYKDAVKKRKFSDLEKEDYLVPIVKIVEDDIEWMDNDSVIYLWALFGKYDSEVEYECVQVGASIDGRDEIEKDICKMNDSNCPVLDSGRKVNTQFYTNVYFVPDEDGVDKSKYQYRKIRKDYKTLIFCKIDINKYLNVDDTQIDNQHLRDIFNLSKAYYAETKFAFDTQSIYWNAYRSGVGMETLKQLIPKS</sequence>
<dbReference type="Proteomes" id="UP000014113">
    <property type="component" value="Unassembled WGS sequence"/>
</dbReference>
<reference evidence="1 2" key="1">
    <citation type="submission" date="2013-03" db="EMBL/GenBank/DDBJ databases">
        <title>The Genome Sequence of Enterococcus columbae ATCC_51263 (PacBio/Illumina hybrid assembly).</title>
        <authorList>
            <consortium name="The Broad Institute Genomics Platform"/>
            <consortium name="The Broad Institute Genome Sequencing Center for Infectious Disease"/>
            <person name="Earl A."/>
            <person name="Russ C."/>
            <person name="Gilmore M."/>
            <person name="Surin D."/>
            <person name="Walker B."/>
            <person name="Young S."/>
            <person name="Zeng Q."/>
            <person name="Gargeya S."/>
            <person name="Fitzgerald M."/>
            <person name="Haas B."/>
            <person name="Abouelleil A."/>
            <person name="Allen A.W."/>
            <person name="Alvarado L."/>
            <person name="Arachchi H.M."/>
            <person name="Berlin A.M."/>
            <person name="Chapman S.B."/>
            <person name="Gainer-Dewar J."/>
            <person name="Goldberg J."/>
            <person name="Griggs A."/>
            <person name="Gujja S."/>
            <person name="Hansen M."/>
            <person name="Howarth C."/>
            <person name="Imamovic A."/>
            <person name="Ireland A."/>
            <person name="Larimer J."/>
            <person name="McCowan C."/>
            <person name="Murphy C."/>
            <person name="Pearson M."/>
            <person name="Poon T.W."/>
            <person name="Priest M."/>
            <person name="Roberts A."/>
            <person name="Saif S."/>
            <person name="Shea T."/>
            <person name="Sisk P."/>
            <person name="Sykes S."/>
            <person name="Wortman J."/>
            <person name="Nusbaum C."/>
            <person name="Birren B."/>
        </authorList>
    </citation>
    <scope>NUCLEOTIDE SEQUENCE [LARGE SCALE GENOMIC DNA]</scope>
    <source>
        <strain evidence="1 2">ATCC 51263</strain>
    </source>
</reference>
<protein>
    <submittedName>
        <fullName evidence="1">Uncharacterized protein</fullName>
    </submittedName>
</protein>
<dbReference type="AlphaFoldDB" id="S0KSA8"/>
<evidence type="ECO:0000313" key="2">
    <source>
        <dbReference type="Proteomes" id="UP000014113"/>
    </source>
</evidence>